<evidence type="ECO:0000256" key="1">
    <source>
        <dbReference type="ARBA" id="ARBA00011738"/>
    </source>
</evidence>
<evidence type="ECO:0000256" key="9">
    <source>
        <dbReference type="PROSITE-ProRule" id="PRU10134"/>
    </source>
</evidence>
<comment type="similarity">
    <text evidence="8 10">Belongs to the adenylosuccinate synthetase family.</text>
</comment>
<dbReference type="GO" id="GO:0000287">
    <property type="term" value="F:magnesium ion binding"/>
    <property type="evidence" value="ECO:0007669"/>
    <property type="project" value="UniProtKB-UniRule"/>
</dbReference>
<keyword evidence="3 8" id="KW-0479">Metal-binding</keyword>
<feature type="binding site" evidence="8">
    <location>
        <begin position="12"/>
        <end position="18"/>
    </location>
    <ligand>
        <name>GTP</name>
        <dbReference type="ChEBI" id="CHEBI:37565"/>
    </ligand>
</feature>
<name>A0A075WSK7_9BACT</name>
<sequence>MPTLVVVGTQWGDEGKGKVVDVLTEQADFVVRFQGGNNAGHTLVINKKKHILHLIPSGIFRPNTVCVIGNGVVVDPEVLINEIEKLKKEGLDLSPKKLIISEKAQTIMPYHKALDIAREAKAGENKIGTTCRGIGPCYEDKVARKGFRLIDLTYPETFKEKLKKILEEKNFLLSYLNAEPLKFEEIYEKYLAFGEYLKPYLADVSQLLWNAQKAGKNILFEGAQGTFLDIDHGTYPYVTSSNTVAGNACCGSGLGPTEINSVLGIVKAYTTRVGEGPFPTELHDEIGELLRERGGEYGATTGRPRRCGWLDLVMVKTAVRLNGLTYLAITKLDVLSGLKTLKLCVGYKYEGQIIDFFPSELEKLKKVEPIYQELPGWEEDISQIKNFDALPEATKNYIKFIEQYLEVPIALLSFGPERESCFLLKNPFDK</sequence>
<dbReference type="InterPro" id="IPR042109">
    <property type="entry name" value="Adenylosuccinate_synth_dom1"/>
</dbReference>
<dbReference type="SMART" id="SM00788">
    <property type="entry name" value="Adenylsucc_synt"/>
    <property type="match status" value="1"/>
</dbReference>
<dbReference type="CDD" id="cd03108">
    <property type="entry name" value="AdSS"/>
    <property type="match status" value="1"/>
</dbReference>
<dbReference type="eggNOG" id="COG0104">
    <property type="taxonomic scope" value="Bacteria"/>
</dbReference>
<evidence type="ECO:0000313" key="12">
    <source>
        <dbReference type="Proteomes" id="UP000028481"/>
    </source>
</evidence>
<dbReference type="PROSITE" id="PS01266">
    <property type="entry name" value="ADENYLOSUCCIN_SYN_1"/>
    <property type="match status" value="1"/>
</dbReference>
<dbReference type="NCBIfam" id="TIGR00184">
    <property type="entry name" value="purA"/>
    <property type="match status" value="1"/>
</dbReference>
<feature type="binding site" evidence="8">
    <location>
        <begin position="299"/>
        <end position="305"/>
    </location>
    <ligand>
        <name>substrate</name>
    </ligand>
</feature>
<keyword evidence="5 8" id="KW-0658">Purine biosynthesis</keyword>
<dbReference type="UniPathway" id="UPA00075">
    <property type="reaction ID" value="UER00335"/>
</dbReference>
<feature type="binding site" description="in other chain" evidence="8">
    <location>
        <position position="239"/>
    </location>
    <ligand>
        <name>IMP</name>
        <dbReference type="ChEBI" id="CHEBI:58053"/>
        <note>ligand shared between dimeric partners</note>
    </ligand>
</feature>
<dbReference type="InterPro" id="IPR018220">
    <property type="entry name" value="Adenylosuccin_syn_GTP-bd"/>
</dbReference>
<dbReference type="InterPro" id="IPR033128">
    <property type="entry name" value="Adenylosuccin_syn_Lys_AS"/>
</dbReference>
<feature type="binding site" evidence="8">
    <location>
        <position position="13"/>
    </location>
    <ligand>
        <name>Mg(2+)</name>
        <dbReference type="ChEBI" id="CHEBI:18420"/>
    </ligand>
</feature>
<accession>A0A075WSK7</accession>
<evidence type="ECO:0000256" key="7">
    <source>
        <dbReference type="ARBA" id="ARBA00023134"/>
    </source>
</evidence>
<protein>
    <recommendedName>
        <fullName evidence="8 10">Adenylosuccinate synthetase</fullName>
        <shortName evidence="8">AMPSase</shortName>
        <shortName evidence="8">AdSS</shortName>
        <ecNumber evidence="8 10">6.3.4.4</ecNumber>
    </recommendedName>
    <alternativeName>
        <fullName evidence="8">IMP--aspartate ligase</fullName>
    </alternativeName>
</protein>
<dbReference type="Gene3D" id="1.10.300.10">
    <property type="entry name" value="Adenylosuccinate Synthetase, subunit A, domain 2"/>
    <property type="match status" value="1"/>
</dbReference>
<dbReference type="EC" id="6.3.4.4" evidence="8 10"/>
<dbReference type="PROSITE" id="PS00513">
    <property type="entry name" value="ADENYLOSUCCIN_SYN_2"/>
    <property type="match status" value="1"/>
</dbReference>
<dbReference type="InterPro" id="IPR001114">
    <property type="entry name" value="Adenylosuccinate_synthetase"/>
</dbReference>
<dbReference type="HAMAP" id="MF_00011">
    <property type="entry name" value="Adenylosucc_synth"/>
    <property type="match status" value="1"/>
</dbReference>
<dbReference type="Pfam" id="PF00709">
    <property type="entry name" value="Adenylsucc_synt"/>
    <property type="match status" value="1"/>
</dbReference>
<dbReference type="FunFam" id="3.90.170.10:FF:000001">
    <property type="entry name" value="Adenylosuccinate synthetase"/>
    <property type="match status" value="1"/>
</dbReference>
<dbReference type="InterPro" id="IPR042110">
    <property type="entry name" value="Adenylosuccinate_synth_dom2"/>
</dbReference>
<feature type="binding site" evidence="8">
    <location>
        <position position="305"/>
    </location>
    <ligand>
        <name>GTP</name>
        <dbReference type="ChEBI" id="CHEBI:37565"/>
    </ligand>
</feature>
<dbReference type="EMBL" id="CP008796">
    <property type="protein sequence ID" value="AIH03851.1"/>
    <property type="molecule type" value="Genomic_DNA"/>
</dbReference>
<comment type="subunit">
    <text evidence="1 8">Homodimer.</text>
</comment>
<dbReference type="Gene3D" id="3.90.170.10">
    <property type="entry name" value="Adenylosuccinate Synthetase, subunit A, domain 3"/>
    <property type="match status" value="1"/>
</dbReference>
<feature type="active site" description="Proton acceptor" evidence="8">
    <location>
        <position position="13"/>
    </location>
</feature>
<comment type="cofactor">
    <cofactor evidence="8">
        <name>Mg(2+)</name>
        <dbReference type="ChEBI" id="CHEBI:18420"/>
    </cofactor>
    <text evidence="8">Binds 1 Mg(2+) ion per subunit.</text>
</comment>
<feature type="active site" evidence="9">
    <location>
        <position position="141"/>
    </location>
</feature>
<keyword evidence="6 8" id="KW-0460">Magnesium</keyword>
<dbReference type="PaxDb" id="289377-HL41_03080"/>
<dbReference type="HOGENOM" id="CLU_029848_0_0_0"/>
<feature type="binding site" evidence="8">
    <location>
        <begin position="331"/>
        <end position="333"/>
    </location>
    <ligand>
        <name>GTP</name>
        <dbReference type="ChEBI" id="CHEBI:37565"/>
    </ligand>
</feature>
<dbReference type="PANTHER" id="PTHR11846:SF0">
    <property type="entry name" value="ADENYLOSUCCINATE SYNTHETASE"/>
    <property type="match status" value="1"/>
</dbReference>
<dbReference type="PANTHER" id="PTHR11846">
    <property type="entry name" value="ADENYLOSUCCINATE SYNTHETASE"/>
    <property type="match status" value="1"/>
</dbReference>
<reference evidence="11 12" key="1">
    <citation type="journal article" date="2015" name="Genome Announc.">
        <title>Genome Sequence of a Sulfate-Reducing Thermophilic Bacterium, Thermodesulfobacterium commune DSM 2178T (Phylum Thermodesulfobacteria).</title>
        <authorList>
            <person name="Bhatnagar S."/>
            <person name="Badger J.H."/>
            <person name="Madupu R."/>
            <person name="Khouri H.M."/>
            <person name="O'Connor E.M."/>
            <person name="Robb F.T."/>
            <person name="Ward N.L."/>
            <person name="Eisen J.A."/>
        </authorList>
    </citation>
    <scope>NUCLEOTIDE SEQUENCE [LARGE SCALE GENOMIC DNA]</scope>
    <source>
        <strain evidence="11 12">DSM 2178</strain>
    </source>
</reference>
<feature type="binding site" description="in other chain" evidence="8">
    <location>
        <position position="303"/>
    </location>
    <ligand>
        <name>IMP</name>
        <dbReference type="ChEBI" id="CHEBI:58053"/>
        <note>ligand shared between dimeric partners</note>
    </ligand>
</feature>
<evidence type="ECO:0000256" key="5">
    <source>
        <dbReference type="ARBA" id="ARBA00022755"/>
    </source>
</evidence>
<gene>
    <name evidence="8" type="primary">purA</name>
    <name evidence="11" type="ORF">HL41_03080</name>
</gene>
<evidence type="ECO:0000256" key="2">
    <source>
        <dbReference type="ARBA" id="ARBA00022598"/>
    </source>
</evidence>
<comment type="subcellular location">
    <subcellularLocation>
        <location evidence="8">Cytoplasm</location>
    </subcellularLocation>
</comment>
<evidence type="ECO:0000256" key="4">
    <source>
        <dbReference type="ARBA" id="ARBA00022741"/>
    </source>
</evidence>
<evidence type="ECO:0000256" key="6">
    <source>
        <dbReference type="ARBA" id="ARBA00022842"/>
    </source>
</evidence>
<dbReference type="AlphaFoldDB" id="A0A075WSK7"/>
<feature type="binding site" description="in other chain" evidence="8">
    <location>
        <begin position="38"/>
        <end position="41"/>
    </location>
    <ligand>
        <name>IMP</name>
        <dbReference type="ChEBI" id="CHEBI:58053"/>
        <note>ligand shared between dimeric partners</note>
    </ligand>
</feature>
<dbReference type="InterPro" id="IPR042111">
    <property type="entry name" value="Adenylosuccinate_synth_dom3"/>
</dbReference>
<evidence type="ECO:0000256" key="8">
    <source>
        <dbReference type="HAMAP-Rule" id="MF_00011"/>
    </source>
</evidence>
<dbReference type="GO" id="GO:0044208">
    <property type="term" value="P:'de novo' AMP biosynthetic process"/>
    <property type="evidence" value="ECO:0007669"/>
    <property type="project" value="UniProtKB-UniRule"/>
</dbReference>
<dbReference type="GO" id="GO:0046040">
    <property type="term" value="P:IMP metabolic process"/>
    <property type="evidence" value="ECO:0007669"/>
    <property type="project" value="TreeGrafter"/>
</dbReference>
<dbReference type="SUPFAM" id="SSF52540">
    <property type="entry name" value="P-loop containing nucleoside triphosphate hydrolases"/>
    <property type="match status" value="1"/>
</dbReference>
<feature type="active site" description="Proton donor" evidence="8">
    <location>
        <position position="41"/>
    </location>
</feature>
<organism evidence="11 12">
    <name type="scientific">Thermodesulfobacterium commune DSM 2178</name>
    <dbReference type="NCBI Taxonomy" id="289377"/>
    <lineage>
        <taxon>Bacteria</taxon>
        <taxon>Pseudomonadati</taxon>
        <taxon>Thermodesulfobacteriota</taxon>
        <taxon>Thermodesulfobacteria</taxon>
        <taxon>Thermodesulfobacteriales</taxon>
        <taxon>Thermodesulfobacteriaceae</taxon>
        <taxon>Thermodesulfobacterium</taxon>
    </lineage>
</organism>
<feature type="binding site" evidence="8">
    <location>
        <position position="40"/>
    </location>
    <ligand>
        <name>Mg(2+)</name>
        <dbReference type="ChEBI" id="CHEBI:18420"/>
    </ligand>
</feature>
<dbReference type="FunFam" id="1.10.300.10:FF:000001">
    <property type="entry name" value="Adenylosuccinate synthetase"/>
    <property type="match status" value="1"/>
</dbReference>
<dbReference type="STRING" id="289377.HL41_03080"/>
<keyword evidence="12" id="KW-1185">Reference proteome</keyword>
<dbReference type="NCBIfam" id="NF002223">
    <property type="entry name" value="PRK01117.1"/>
    <property type="match status" value="1"/>
</dbReference>
<evidence type="ECO:0000313" key="11">
    <source>
        <dbReference type="EMBL" id="AIH03851.1"/>
    </source>
</evidence>
<feature type="binding site" evidence="8">
    <location>
        <position position="144"/>
    </location>
    <ligand>
        <name>IMP</name>
        <dbReference type="ChEBI" id="CHEBI:58053"/>
        <note>ligand shared between dimeric partners</note>
    </ligand>
</feature>
<dbReference type="GO" id="GO:0005737">
    <property type="term" value="C:cytoplasm"/>
    <property type="evidence" value="ECO:0007669"/>
    <property type="project" value="UniProtKB-SubCell"/>
</dbReference>
<feature type="binding site" evidence="8">
    <location>
        <begin position="40"/>
        <end position="42"/>
    </location>
    <ligand>
        <name>GTP</name>
        <dbReference type="ChEBI" id="CHEBI:37565"/>
    </ligand>
</feature>
<dbReference type="GO" id="GO:0005525">
    <property type="term" value="F:GTP binding"/>
    <property type="evidence" value="ECO:0007669"/>
    <property type="project" value="UniProtKB-UniRule"/>
</dbReference>
<comment type="catalytic activity">
    <reaction evidence="8 10">
        <text>IMP + L-aspartate + GTP = N(6)-(1,2-dicarboxyethyl)-AMP + GDP + phosphate + 2 H(+)</text>
        <dbReference type="Rhea" id="RHEA:15753"/>
        <dbReference type="ChEBI" id="CHEBI:15378"/>
        <dbReference type="ChEBI" id="CHEBI:29991"/>
        <dbReference type="ChEBI" id="CHEBI:37565"/>
        <dbReference type="ChEBI" id="CHEBI:43474"/>
        <dbReference type="ChEBI" id="CHEBI:57567"/>
        <dbReference type="ChEBI" id="CHEBI:58053"/>
        <dbReference type="ChEBI" id="CHEBI:58189"/>
        <dbReference type="EC" id="6.3.4.4"/>
    </reaction>
</comment>
<keyword evidence="7 8" id="KW-0342">GTP-binding</keyword>
<keyword evidence="2 8" id="KW-0436">Ligase</keyword>
<dbReference type="RefSeq" id="WP_038061889.1">
    <property type="nucleotide sequence ID" value="NZ_CP008796.1"/>
</dbReference>
<dbReference type="Gene3D" id="3.40.440.10">
    <property type="entry name" value="Adenylosuccinate Synthetase, subunit A, domain 1"/>
    <property type="match status" value="1"/>
</dbReference>
<evidence type="ECO:0000256" key="3">
    <source>
        <dbReference type="ARBA" id="ARBA00022723"/>
    </source>
</evidence>
<comment type="function">
    <text evidence="8">Plays an important role in the de novo pathway of purine nucleotide biosynthesis. Catalyzes the first committed step in the biosynthesis of AMP from IMP.</text>
</comment>
<dbReference type="InterPro" id="IPR027417">
    <property type="entry name" value="P-loop_NTPase"/>
</dbReference>
<dbReference type="OrthoDB" id="9807553at2"/>
<feature type="binding site" evidence="8">
    <location>
        <begin position="413"/>
        <end position="415"/>
    </location>
    <ligand>
        <name>GTP</name>
        <dbReference type="ChEBI" id="CHEBI:37565"/>
    </ligand>
</feature>
<comment type="pathway">
    <text evidence="8 10">Purine metabolism; AMP biosynthesis via de novo pathway; AMP from IMP: step 1/2.</text>
</comment>
<dbReference type="Proteomes" id="UP000028481">
    <property type="component" value="Chromosome"/>
</dbReference>
<keyword evidence="4 8" id="KW-0547">Nucleotide-binding</keyword>
<keyword evidence="8" id="KW-0963">Cytoplasm</keyword>
<proteinExistence type="inferred from homology"/>
<feature type="binding site" description="in other chain" evidence="8">
    <location>
        <position position="224"/>
    </location>
    <ligand>
        <name>IMP</name>
        <dbReference type="ChEBI" id="CHEBI:58053"/>
        <note>ligand shared between dimeric partners</note>
    </ligand>
</feature>
<feature type="binding site" description="in other chain" evidence="8">
    <location>
        <position position="130"/>
    </location>
    <ligand>
        <name>IMP</name>
        <dbReference type="ChEBI" id="CHEBI:58053"/>
        <note>ligand shared between dimeric partners</note>
    </ligand>
</feature>
<dbReference type="KEGG" id="tcm:HL41_03080"/>
<evidence type="ECO:0000256" key="10">
    <source>
        <dbReference type="RuleBase" id="RU000520"/>
    </source>
</evidence>
<dbReference type="GO" id="GO:0004019">
    <property type="term" value="F:adenylosuccinate synthase activity"/>
    <property type="evidence" value="ECO:0007669"/>
    <property type="project" value="UniProtKB-UniRule"/>
</dbReference>
<feature type="binding site" description="in other chain" evidence="8">
    <location>
        <begin position="13"/>
        <end position="16"/>
    </location>
    <ligand>
        <name>IMP</name>
        <dbReference type="ChEBI" id="CHEBI:58053"/>
        <note>ligand shared between dimeric partners</note>
    </ligand>
</feature>